<evidence type="ECO:0000256" key="3">
    <source>
        <dbReference type="ARBA" id="ARBA00022692"/>
    </source>
</evidence>
<evidence type="ECO:0000256" key="4">
    <source>
        <dbReference type="ARBA" id="ARBA00022989"/>
    </source>
</evidence>
<evidence type="ECO:0000313" key="7">
    <source>
        <dbReference type="EMBL" id="MFC0674316.1"/>
    </source>
</evidence>
<dbReference type="InterPro" id="IPR001123">
    <property type="entry name" value="LeuE-type"/>
</dbReference>
<dbReference type="Pfam" id="PF01810">
    <property type="entry name" value="LysE"/>
    <property type="match status" value="1"/>
</dbReference>
<evidence type="ECO:0000256" key="5">
    <source>
        <dbReference type="ARBA" id="ARBA00023136"/>
    </source>
</evidence>
<keyword evidence="2" id="KW-1003">Cell membrane</keyword>
<feature type="transmembrane region" description="Helical" evidence="6">
    <location>
        <begin position="63"/>
        <end position="82"/>
    </location>
</feature>
<feature type="transmembrane region" description="Helical" evidence="6">
    <location>
        <begin position="6"/>
        <end position="29"/>
    </location>
</feature>
<keyword evidence="8" id="KW-1185">Reference proteome</keyword>
<gene>
    <name evidence="7" type="ORF">ACFFF6_10160</name>
</gene>
<evidence type="ECO:0000313" key="8">
    <source>
        <dbReference type="Proteomes" id="UP001589793"/>
    </source>
</evidence>
<protein>
    <submittedName>
        <fullName evidence="7">LysE family translocator</fullName>
    </submittedName>
</protein>
<dbReference type="PANTHER" id="PTHR30086">
    <property type="entry name" value="ARGININE EXPORTER PROTEIN ARGO"/>
    <property type="match status" value="1"/>
</dbReference>
<feature type="transmembrane region" description="Helical" evidence="6">
    <location>
        <begin position="188"/>
        <end position="207"/>
    </location>
</feature>
<feature type="transmembrane region" description="Helical" evidence="6">
    <location>
        <begin position="36"/>
        <end position="57"/>
    </location>
</feature>
<comment type="subcellular location">
    <subcellularLocation>
        <location evidence="1">Cell membrane</location>
        <topology evidence="1">Multi-pass membrane protein</topology>
    </subcellularLocation>
</comment>
<feature type="transmembrane region" description="Helical" evidence="6">
    <location>
        <begin position="148"/>
        <end position="167"/>
    </location>
</feature>
<dbReference type="RefSeq" id="WP_376980284.1">
    <property type="nucleotide sequence ID" value="NZ_JBHLSV010000010.1"/>
</dbReference>
<comment type="caution">
    <text evidence="7">The sequence shown here is derived from an EMBL/GenBank/DDBJ whole genome shotgun (WGS) entry which is preliminary data.</text>
</comment>
<keyword evidence="3 6" id="KW-0812">Transmembrane</keyword>
<evidence type="ECO:0000256" key="2">
    <source>
        <dbReference type="ARBA" id="ARBA00022475"/>
    </source>
</evidence>
<organism evidence="7 8">
    <name type="scientific">Brachybacterium hainanense</name>
    <dbReference type="NCBI Taxonomy" id="1541174"/>
    <lineage>
        <taxon>Bacteria</taxon>
        <taxon>Bacillati</taxon>
        <taxon>Actinomycetota</taxon>
        <taxon>Actinomycetes</taxon>
        <taxon>Micrococcales</taxon>
        <taxon>Dermabacteraceae</taxon>
        <taxon>Brachybacterium</taxon>
    </lineage>
</organism>
<dbReference type="PANTHER" id="PTHR30086:SF20">
    <property type="entry name" value="ARGININE EXPORTER PROTEIN ARGO-RELATED"/>
    <property type="match status" value="1"/>
</dbReference>
<keyword evidence="4 6" id="KW-1133">Transmembrane helix</keyword>
<keyword evidence="5 6" id="KW-0472">Membrane</keyword>
<proteinExistence type="predicted"/>
<evidence type="ECO:0000256" key="6">
    <source>
        <dbReference type="SAM" id="Phobius"/>
    </source>
</evidence>
<feature type="transmembrane region" description="Helical" evidence="6">
    <location>
        <begin position="115"/>
        <end position="136"/>
    </location>
</feature>
<dbReference type="Proteomes" id="UP001589793">
    <property type="component" value="Unassembled WGS sequence"/>
</dbReference>
<dbReference type="EMBL" id="JBHLSV010000010">
    <property type="protein sequence ID" value="MFC0674316.1"/>
    <property type="molecule type" value="Genomic_DNA"/>
</dbReference>
<reference evidence="7 8" key="1">
    <citation type="submission" date="2024-09" db="EMBL/GenBank/DDBJ databases">
        <authorList>
            <person name="Sun Q."/>
            <person name="Mori K."/>
        </authorList>
    </citation>
    <scope>NUCLEOTIDE SEQUENCE [LARGE SCALE GENOMIC DNA]</scope>
    <source>
        <strain evidence="7 8">CICC 10874</strain>
    </source>
</reference>
<accession>A0ABV6RBF3</accession>
<sequence>MEITAVLGFAGIALALIAVPGPDWAYVLVSGARDHVVIPAVAGILAGYAIITGAVVAGLGPLLLAWPPALAAITVAGALYLLHLGLRTLRGAGQVPTAAQHDSGRRPRGHLARGMAVSGLNPKGILILLAILPQFARTTPGGWPLPTQLAVLGAVYILITAVVYLPLGYAADRVLGARPRLARLTTRIAGAAMLLVGAGLLLERIAGMPG</sequence>
<name>A0ABV6RBF3_9MICO</name>
<evidence type="ECO:0000256" key="1">
    <source>
        <dbReference type="ARBA" id="ARBA00004651"/>
    </source>
</evidence>